<evidence type="ECO:0000259" key="8">
    <source>
        <dbReference type="PROSITE" id="PS51192"/>
    </source>
</evidence>
<evidence type="ECO:0000256" key="6">
    <source>
        <dbReference type="ARBA" id="ARBA00023125"/>
    </source>
</evidence>
<dbReference type="SMART" id="SM00487">
    <property type="entry name" value="DEXDc"/>
    <property type="match status" value="1"/>
</dbReference>
<keyword evidence="5" id="KW-0067">ATP-binding</keyword>
<evidence type="ECO:0000256" key="5">
    <source>
        <dbReference type="ARBA" id="ARBA00022840"/>
    </source>
</evidence>
<dbReference type="AlphaFoldDB" id="A0A7T0KGF9"/>
<dbReference type="GO" id="GO:0016787">
    <property type="term" value="F:hydrolase activity"/>
    <property type="evidence" value="ECO:0007669"/>
    <property type="project" value="UniProtKB-KW"/>
</dbReference>
<dbReference type="InterPro" id="IPR012340">
    <property type="entry name" value="NA-bd_OB-fold"/>
</dbReference>
<evidence type="ECO:0000256" key="3">
    <source>
        <dbReference type="ARBA" id="ARBA00022801"/>
    </source>
</evidence>
<dbReference type="GO" id="GO:0003677">
    <property type="term" value="F:DNA binding"/>
    <property type="evidence" value="ECO:0007669"/>
    <property type="project" value="UniProtKB-KW"/>
</dbReference>
<feature type="domain" description="Helicase C-terminal" evidence="9">
    <location>
        <begin position="477"/>
        <end position="630"/>
    </location>
</feature>
<dbReference type="GO" id="GO:0003678">
    <property type="term" value="F:DNA helicase activity"/>
    <property type="evidence" value="ECO:0007669"/>
    <property type="project" value="TreeGrafter"/>
</dbReference>
<dbReference type="PROSITE" id="PS51192">
    <property type="entry name" value="HELICASE_ATP_BIND_1"/>
    <property type="match status" value="1"/>
</dbReference>
<keyword evidence="6" id="KW-0238">DNA-binding</keyword>
<protein>
    <submittedName>
        <fullName evidence="10">ATP-dependent DNA helicase RecG</fullName>
    </submittedName>
</protein>
<keyword evidence="7" id="KW-0234">DNA repair</keyword>
<dbReference type="InterPro" id="IPR047112">
    <property type="entry name" value="RecG/Mfd"/>
</dbReference>
<dbReference type="InterPro" id="IPR011545">
    <property type="entry name" value="DEAD/DEAH_box_helicase_dom"/>
</dbReference>
<dbReference type="GO" id="GO:0006281">
    <property type="term" value="P:DNA repair"/>
    <property type="evidence" value="ECO:0007669"/>
    <property type="project" value="UniProtKB-KW"/>
</dbReference>
<evidence type="ECO:0000259" key="9">
    <source>
        <dbReference type="PROSITE" id="PS51194"/>
    </source>
</evidence>
<evidence type="ECO:0000256" key="7">
    <source>
        <dbReference type="ARBA" id="ARBA00023204"/>
    </source>
</evidence>
<dbReference type="InterPro" id="IPR001650">
    <property type="entry name" value="Helicase_C-like"/>
</dbReference>
<feature type="domain" description="Helicase ATP-binding" evidence="8">
    <location>
        <begin position="286"/>
        <end position="449"/>
    </location>
</feature>
<keyword evidence="4 10" id="KW-0347">Helicase</keyword>
<dbReference type="RefSeq" id="WP_165010501.1">
    <property type="nucleotide sequence ID" value="NZ_CP064954.1"/>
</dbReference>
<dbReference type="SUPFAM" id="SSF50249">
    <property type="entry name" value="Nucleic acid-binding proteins"/>
    <property type="match status" value="1"/>
</dbReference>
<evidence type="ECO:0000256" key="2">
    <source>
        <dbReference type="ARBA" id="ARBA00022763"/>
    </source>
</evidence>
<evidence type="ECO:0000256" key="1">
    <source>
        <dbReference type="ARBA" id="ARBA00022741"/>
    </source>
</evidence>
<dbReference type="InterPro" id="IPR014001">
    <property type="entry name" value="Helicase_ATP-bd"/>
</dbReference>
<dbReference type="Pfam" id="PF00270">
    <property type="entry name" value="DEAD"/>
    <property type="match status" value="1"/>
</dbReference>
<dbReference type="PANTHER" id="PTHR47964">
    <property type="entry name" value="ATP-DEPENDENT DNA HELICASE HOMOLOG RECG, CHLOROPLASTIC"/>
    <property type="match status" value="1"/>
</dbReference>
<evidence type="ECO:0000313" key="11">
    <source>
        <dbReference type="Proteomes" id="UP000594681"/>
    </source>
</evidence>
<organism evidence="10 11">
    <name type="scientific">Corynebacterium lizhenjunii</name>
    <dbReference type="NCBI Taxonomy" id="2709394"/>
    <lineage>
        <taxon>Bacteria</taxon>
        <taxon>Bacillati</taxon>
        <taxon>Actinomycetota</taxon>
        <taxon>Actinomycetes</taxon>
        <taxon>Mycobacteriales</taxon>
        <taxon>Corynebacteriaceae</taxon>
        <taxon>Corynebacterium</taxon>
    </lineage>
</organism>
<dbReference type="EMBL" id="CP064954">
    <property type="protein sequence ID" value="QPK80092.1"/>
    <property type="molecule type" value="Genomic_DNA"/>
</dbReference>
<dbReference type="Gene3D" id="2.40.50.140">
    <property type="entry name" value="Nucleic acid-binding proteins"/>
    <property type="match status" value="1"/>
</dbReference>
<dbReference type="PROSITE" id="PS51194">
    <property type="entry name" value="HELICASE_CTER"/>
    <property type="match status" value="1"/>
</dbReference>
<dbReference type="SUPFAM" id="SSF52540">
    <property type="entry name" value="P-loop containing nucleoside triphosphate hydrolases"/>
    <property type="match status" value="2"/>
</dbReference>
<dbReference type="Pfam" id="PF19833">
    <property type="entry name" value="RecG_dom3_C"/>
    <property type="match status" value="1"/>
</dbReference>
<name>A0A7T0KGF9_9CORY</name>
<sequence>MLGWQDNRALGDVLPQGAAKLLQQEFGYTTCGQLLEHYPRRYTRAGQDIGLAGAIEGDFVTLVGEVLRLSQGTTRRGLHLVTITITGGVKATFFGQQWVGKVLKEGMRILLAGTLSSFNGDPVLTQPKFVLLGSSARKMKGTKELRLLSQFGDIEQLLESAHWIPVYPATHKASSWFLMGAIHYLLERTAPIAEPLDYELPLSFDAAVRQVHEPPEQGPYLAVHRLKYNEALTVGLVMALRKQQIASQQAPALPVRDDGYRAQLLEGLPFALTTGQQQVVAEIVQDLEQSVPMQRLLQGEVGSGKTLVASVAMVQAVDAGKQAALLAPTEVLAAQHARSLAQGLPEGVRVVLLSGSLRVAQKRQALLDIVSGEADIVVGTHAMIQDSVEFYDLGLVVVDEQHRFGVEQRDSLRAKTRQGTQPHTLVMTATPIPRTIAMTVFGDLAVSTLAELPGGRKPISSHVVPGELVHWVDRCWQLVREHVAAGHQAYVVCPRIEGEGGVLETAAALESGPLAGLRIAVLHGRLENKDDIMARFAAGKIDVLVSTTVIEVGVDVANVTVMVIWESERFGASQLHQLRGRVGRGGHASVCLFHTTATPGSPSEQRVQAIAQTTSGFELAEIDLRHRREGDVLGILQSGTKRTLQLLNLGTDYETIARARRDAERIVARDKALAHRLAAELSADKRSYLEKN</sequence>
<gene>
    <name evidence="10" type="ORF">G7Y31_05240</name>
</gene>
<keyword evidence="11" id="KW-1185">Reference proteome</keyword>
<dbReference type="GO" id="GO:0005524">
    <property type="term" value="F:ATP binding"/>
    <property type="evidence" value="ECO:0007669"/>
    <property type="project" value="UniProtKB-KW"/>
</dbReference>
<dbReference type="KEGG" id="cliz:G7Y31_05240"/>
<keyword evidence="1" id="KW-0547">Nucleotide-binding</keyword>
<dbReference type="SMART" id="SM00490">
    <property type="entry name" value="HELICc"/>
    <property type="match status" value="1"/>
</dbReference>
<evidence type="ECO:0000313" key="10">
    <source>
        <dbReference type="EMBL" id="QPK80092.1"/>
    </source>
</evidence>
<dbReference type="PANTHER" id="PTHR47964:SF1">
    <property type="entry name" value="ATP-DEPENDENT DNA HELICASE HOMOLOG RECG, CHLOROPLASTIC"/>
    <property type="match status" value="1"/>
</dbReference>
<keyword evidence="2" id="KW-0227">DNA damage</keyword>
<dbReference type="Proteomes" id="UP000594681">
    <property type="component" value="Chromosome"/>
</dbReference>
<dbReference type="Gene3D" id="3.40.50.300">
    <property type="entry name" value="P-loop containing nucleotide triphosphate hydrolases"/>
    <property type="match status" value="2"/>
</dbReference>
<dbReference type="InterPro" id="IPR027417">
    <property type="entry name" value="P-loop_NTPase"/>
</dbReference>
<accession>A0A7T0KGF9</accession>
<reference evidence="10 11" key="1">
    <citation type="submission" date="2020-11" db="EMBL/GenBank/DDBJ databases">
        <title>Corynebacterium sp. ZJ-599.</title>
        <authorList>
            <person name="Zhou J."/>
        </authorList>
    </citation>
    <scope>NUCLEOTIDE SEQUENCE [LARGE SCALE GENOMIC DNA]</scope>
    <source>
        <strain evidence="10 11">ZJ-599</strain>
    </source>
</reference>
<dbReference type="InterPro" id="IPR045562">
    <property type="entry name" value="RecG_dom3_C"/>
</dbReference>
<dbReference type="CDD" id="cd04488">
    <property type="entry name" value="RecG_wedge_OBF"/>
    <property type="match status" value="1"/>
</dbReference>
<proteinExistence type="predicted"/>
<evidence type="ECO:0000256" key="4">
    <source>
        <dbReference type="ARBA" id="ARBA00022806"/>
    </source>
</evidence>
<dbReference type="CDD" id="cd17992">
    <property type="entry name" value="DEXHc_RecG"/>
    <property type="match status" value="1"/>
</dbReference>
<dbReference type="Pfam" id="PF00271">
    <property type="entry name" value="Helicase_C"/>
    <property type="match status" value="1"/>
</dbReference>
<keyword evidence="3" id="KW-0378">Hydrolase</keyword>